<evidence type="ECO:0000313" key="1">
    <source>
        <dbReference type="EMBL" id="MAH62172.1"/>
    </source>
</evidence>
<sequence>MFAQDPAETRKWIGGGDAFGSYGQSDVDKSEDLEGITLEIMLSHRIFDDSMALGKAFMDTRFEHGFEDSFGNYHHINARVLHGYYSFGFGKSFEVHNKFQVGATADLVGGLGLAIFDKYYKTASGQEINFDPKFGGDVLVGYQWAIFLDFNNYWTVGMKSSVYRNRLYVEFGGVDAHVNHIHSNMLFVGIKKGYVDCVPTAYVQC</sequence>
<comment type="caution">
    <text evidence="1">The sequence shown here is derived from an EMBL/GenBank/DDBJ whole genome shotgun (WGS) entry which is preliminary data.</text>
</comment>
<protein>
    <submittedName>
        <fullName evidence="1">Uncharacterized protein</fullName>
    </submittedName>
</protein>
<accession>A0A2D6YG66</accession>
<gene>
    <name evidence="1" type="ORF">CMN54_01730</name>
</gene>
<dbReference type="AlphaFoldDB" id="A0A2D6YG66"/>
<reference evidence="2" key="1">
    <citation type="submission" date="2017-09" db="EMBL/GenBank/DDBJ databases">
        <title>The Reconstruction of 2,631 Draft Metagenome-Assembled Genomes from the Global Oceans.</title>
        <authorList>
            <person name="Tully B.J."/>
            <person name="Graham E.D."/>
            <person name="Heidelberg J.F."/>
        </authorList>
    </citation>
    <scope>NUCLEOTIDE SEQUENCE [LARGE SCALE GENOMIC DNA]</scope>
</reference>
<dbReference type="Proteomes" id="UP000226525">
    <property type="component" value="Unassembled WGS sequence"/>
</dbReference>
<organism evidence="1 2">
    <name type="scientific">SAR324 cluster bacterium</name>
    <dbReference type="NCBI Taxonomy" id="2024889"/>
    <lineage>
        <taxon>Bacteria</taxon>
        <taxon>Deltaproteobacteria</taxon>
        <taxon>SAR324 cluster</taxon>
    </lineage>
</organism>
<evidence type="ECO:0000313" key="2">
    <source>
        <dbReference type="Proteomes" id="UP000226525"/>
    </source>
</evidence>
<name>A0A2D6YG66_9DELT</name>
<dbReference type="EMBL" id="NZEX01000016">
    <property type="protein sequence ID" value="MAH62172.1"/>
    <property type="molecule type" value="Genomic_DNA"/>
</dbReference>
<proteinExistence type="predicted"/>